<evidence type="ECO:0000313" key="1">
    <source>
        <dbReference type="EMBL" id="PVX75590.1"/>
    </source>
</evidence>
<reference evidence="1 2" key="1">
    <citation type="submission" date="2018-05" db="EMBL/GenBank/DDBJ databases">
        <title>Genomic Encyclopedia of Type Strains, Phase IV (KMG-V): Genome sequencing to study the core and pangenomes of soil and plant-associated prokaryotes.</title>
        <authorList>
            <person name="Whitman W."/>
        </authorList>
    </citation>
    <scope>NUCLEOTIDE SEQUENCE [LARGE SCALE GENOMIC DNA]</scope>
    <source>
        <strain evidence="1 2">SCZa-39</strain>
    </source>
</reference>
<evidence type="ECO:0000313" key="2">
    <source>
        <dbReference type="Proteomes" id="UP000245712"/>
    </source>
</evidence>
<gene>
    <name evidence="1" type="ORF">C7402_1172</name>
</gene>
<dbReference type="RefSeq" id="WP_116613308.1">
    <property type="nucleotide sequence ID" value="NZ_QEOB01000017.1"/>
</dbReference>
<proteinExistence type="predicted"/>
<name>A0ABX5KFI5_9BURK</name>
<organism evidence="1 2">
    <name type="scientific">Paraburkholderia unamae</name>
    <dbReference type="NCBI Taxonomy" id="219649"/>
    <lineage>
        <taxon>Bacteria</taxon>
        <taxon>Pseudomonadati</taxon>
        <taxon>Pseudomonadota</taxon>
        <taxon>Betaproteobacteria</taxon>
        <taxon>Burkholderiales</taxon>
        <taxon>Burkholderiaceae</taxon>
        <taxon>Paraburkholderia</taxon>
    </lineage>
</organism>
<comment type="caution">
    <text evidence="1">The sequence shown here is derived from an EMBL/GenBank/DDBJ whole genome shotgun (WGS) entry which is preliminary data.</text>
</comment>
<protein>
    <submittedName>
        <fullName evidence="1">Uncharacterized protein</fullName>
    </submittedName>
</protein>
<keyword evidence="2" id="KW-1185">Reference proteome</keyword>
<accession>A0ABX5KFI5</accession>
<dbReference type="Proteomes" id="UP000245712">
    <property type="component" value="Unassembled WGS sequence"/>
</dbReference>
<dbReference type="EMBL" id="QEOB01000017">
    <property type="protein sequence ID" value="PVX75590.1"/>
    <property type="molecule type" value="Genomic_DNA"/>
</dbReference>
<sequence>MSNVEQLPVNATSDRPAPKRIMRPCEYGMWNAVKDMETQMGTVEAYNRLCDWAQSLKAKIDRGDAQVQNRLFATDPKWIYPAGDSQ</sequence>